<evidence type="ECO:0000256" key="1">
    <source>
        <dbReference type="ARBA" id="ARBA00022679"/>
    </source>
</evidence>
<comment type="catalytic activity">
    <reaction evidence="9">
        <text>L-tyrosyl-[protein] + ATP = O-phospho-L-tyrosyl-[protein] + ADP + H(+)</text>
        <dbReference type="Rhea" id="RHEA:10596"/>
        <dbReference type="Rhea" id="RHEA-COMP:10136"/>
        <dbReference type="Rhea" id="RHEA-COMP:20101"/>
        <dbReference type="ChEBI" id="CHEBI:15378"/>
        <dbReference type="ChEBI" id="CHEBI:30616"/>
        <dbReference type="ChEBI" id="CHEBI:46858"/>
        <dbReference type="ChEBI" id="CHEBI:61978"/>
        <dbReference type="ChEBI" id="CHEBI:456216"/>
        <dbReference type="EC" id="2.7.12.2"/>
    </reaction>
</comment>
<keyword evidence="12" id="KW-1185">Reference proteome</keyword>
<dbReference type="InterPro" id="IPR011009">
    <property type="entry name" value="Kinase-like_dom_sf"/>
</dbReference>
<dbReference type="SUPFAM" id="SSF56112">
    <property type="entry name" value="Protein kinase-like (PK-like)"/>
    <property type="match status" value="1"/>
</dbReference>
<evidence type="ECO:0000256" key="8">
    <source>
        <dbReference type="ARBA" id="ARBA00049299"/>
    </source>
</evidence>
<dbReference type="Proteomes" id="UP000291116">
    <property type="component" value="Unassembled WGS sequence"/>
</dbReference>
<dbReference type="PROSITE" id="PS00108">
    <property type="entry name" value="PROTEIN_KINASE_ST"/>
    <property type="match status" value="1"/>
</dbReference>
<evidence type="ECO:0000313" key="11">
    <source>
        <dbReference type="EMBL" id="VEU36453.1"/>
    </source>
</evidence>
<accession>A0A448Z319</accession>
<evidence type="ECO:0000256" key="7">
    <source>
        <dbReference type="ARBA" id="ARBA00049014"/>
    </source>
</evidence>
<comment type="catalytic activity">
    <reaction evidence="8">
        <text>L-threonyl-[protein] + ATP = O-phospho-L-threonyl-[protein] + ADP + H(+)</text>
        <dbReference type="Rhea" id="RHEA:46608"/>
        <dbReference type="Rhea" id="RHEA-COMP:11060"/>
        <dbReference type="Rhea" id="RHEA-COMP:11605"/>
        <dbReference type="ChEBI" id="CHEBI:15378"/>
        <dbReference type="ChEBI" id="CHEBI:30013"/>
        <dbReference type="ChEBI" id="CHEBI:30616"/>
        <dbReference type="ChEBI" id="CHEBI:61977"/>
        <dbReference type="ChEBI" id="CHEBI:456216"/>
        <dbReference type="EC" id="2.7.12.2"/>
    </reaction>
</comment>
<evidence type="ECO:0000256" key="9">
    <source>
        <dbReference type="ARBA" id="ARBA00051693"/>
    </source>
</evidence>
<dbReference type="GO" id="GO:0005524">
    <property type="term" value="F:ATP binding"/>
    <property type="evidence" value="ECO:0007669"/>
    <property type="project" value="UniProtKB-KW"/>
</dbReference>
<evidence type="ECO:0000256" key="3">
    <source>
        <dbReference type="ARBA" id="ARBA00022777"/>
    </source>
</evidence>
<dbReference type="AlphaFoldDB" id="A0A448Z319"/>
<reference evidence="11 12" key="1">
    <citation type="submission" date="2019-01" db="EMBL/GenBank/DDBJ databases">
        <authorList>
            <person name="Ferrante I. M."/>
        </authorList>
    </citation>
    <scope>NUCLEOTIDE SEQUENCE [LARGE SCALE GENOMIC DNA]</scope>
    <source>
        <strain evidence="11 12">B856</strain>
    </source>
</reference>
<evidence type="ECO:0000256" key="2">
    <source>
        <dbReference type="ARBA" id="ARBA00022741"/>
    </source>
</evidence>
<proteinExistence type="inferred from homology"/>
<sequence length="404" mass="45709">MTEETYVPKYLQSRQNLRLVDDDEKLTSKRTRRRKLLSIDVSAVNTKSSANIDQKNSGDKDYQFGDTTYRHDGFSIGKDYLRCDGKTLTRGKLFSNSTTIGEIIGQGNFSQVYKGTFINASNSMGIDCSKENPVPVAIKKSTVFDISEQRKKMLLKELKALSQLQSKALVGFHGAFLEDDAVVLVMEYMDGGSLEQWRQKKKTDNISDLLSTKSSRLKRERFVVSIAYQVLKGLEYLHSQRIIHRDIKPGNILLNSRGEVKLCDFGISSLYGEDDASLQTTVVGTSRFMSPERLRAKPYGKASDIWSFGLVILELWKEEIPFKECASIVSLVITVEETSLDDLLSGIRSLSGNLWDMLVFCLQQEPVKRMPASILLQAPLFTAQHQITTLEEARILLFENNRQF</sequence>
<dbReference type="EC" id="2.7.12.2" evidence="6"/>
<protein>
    <recommendedName>
        <fullName evidence="6">mitogen-activated protein kinase kinase</fullName>
        <ecNumber evidence="6">2.7.12.2</ecNumber>
    </recommendedName>
</protein>
<dbReference type="SMART" id="SM00220">
    <property type="entry name" value="S_TKc"/>
    <property type="match status" value="1"/>
</dbReference>
<dbReference type="Pfam" id="PF00069">
    <property type="entry name" value="Pkinase"/>
    <property type="match status" value="1"/>
</dbReference>
<dbReference type="InterPro" id="IPR000719">
    <property type="entry name" value="Prot_kinase_dom"/>
</dbReference>
<keyword evidence="4" id="KW-0067">ATP-binding</keyword>
<evidence type="ECO:0000256" key="6">
    <source>
        <dbReference type="ARBA" id="ARBA00038999"/>
    </source>
</evidence>
<dbReference type="OrthoDB" id="10252354at2759"/>
<dbReference type="PANTHER" id="PTHR48013:SF9">
    <property type="entry name" value="DUAL SPECIFICITY MITOGEN-ACTIVATED PROTEIN KINASE KINASE 5"/>
    <property type="match status" value="1"/>
</dbReference>
<keyword evidence="1" id="KW-0808">Transferase</keyword>
<name>A0A448Z319_9STRA</name>
<dbReference type="EMBL" id="CAACVS010000091">
    <property type="protein sequence ID" value="VEU36453.1"/>
    <property type="molecule type" value="Genomic_DNA"/>
</dbReference>
<evidence type="ECO:0000256" key="4">
    <source>
        <dbReference type="ARBA" id="ARBA00022840"/>
    </source>
</evidence>
<keyword evidence="2" id="KW-0547">Nucleotide-binding</keyword>
<feature type="domain" description="Protein kinase" evidence="10">
    <location>
        <begin position="98"/>
        <end position="381"/>
    </location>
</feature>
<dbReference type="PANTHER" id="PTHR48013">
    <property type="entry name" value="DUAL SPECIFICITY MITOGEN-ACTIVATED PROTEIN KINASE KINASE 5-RELATED"/>
    <property type="match status" value="1"/>
</dbReference>
<evidence type="ECO:0000259" key="10">
    <source>
        <dbReference type="PROSITE" id="PS50011"/>
    </source>
</evidence>
<organism evidence="11 12">
    <name type="scientific">Pseudo-nitzschia multistriata</name>
    <dbReference type="NCBI Taxonomy" id="183589"/>
    <lineage>
        <taxon>Eukaryota</taxon>
        <taxon>Sar</taxon>
        <taxon>Stramenopiles</taxon>
        <taxon>Ochrophyta</taxon>
        <taxon>Bacillariophyta</taxon>
        <taxon>Bacillariophyceae</taxon>
        <taxon>Bacillariophycidae</taxon>
        <taxon>Bacillariales</taxon>
        <taxon>Bacillariaceae</taxon>
        <taxon>Pseudo-nitzschia</taxon>
    </lineage>
</organism>
<keyword evidence="3" id="KW-0418">Kinase</keyword>
<gene>
    <name evidence="11" type="ORF">PSNMU_V1.4_AUG-EV-PASAV3_0032100</name>
</gene>
<evidence type="ECO:0000256" key="5">
    <source>
        <dbReference type="ARBA" id="ARBA00038035"/>
    </source>
</evidence>
<evidence type="ECO:0000313" key="12">
    <source>
        <dbReference type="Proteomes" id="UP000291116"/>
    </source>
</evidence>
<comment type="catalytic activity">
    <reaction evidence="7">
        <text>L-seryl-[protein] + ATP = O-phospho-L-seryl-[protein] + ADP + H(+)</text>
        <dbReference type="Rhea" id="RHEA:17989"/>
        <dbReference type="Rhea" id="RHEA-COMP:9863"/>
        <dbReference type="Rhea" id="RHEA-COMP:11604"/>
        <dbReference type="ChEBI" id="CHEBI:15378"/>
        <dbReference type="ChEBI" id="CHEBI:29999"/>
        <dbReference type="ChEBI" id="CHEBI:30616"/>
        <dbReference type="ChEBI" id="CHEBI:83421"/>
        <dbReference type="ChEBI" id="CHEBI:456216"/>
        <dbReference type="EC" id="2.7.12.2"/>
    </reaction>
</comment>
<comment type="similarity">
    <text evidence="5">Belongs to the protein kinase superfamily. STE Ser/Thr protein kinase family. MAP kinase kinase subfamily.</text>
</comment>
<dbReference type="PROSITE" id="PS50011">
    <property type="entry name" value="PROTEIN_KINASE_DOM"/>
    <property type="match status" value="1"/>
</dbReference>
<dbReference type="GO" id="GO:0004708">
    <property type="term" value="F:MAP kinase kinase activity"/>
    <property type="evidence" value="ECO:0007669"/>
    <property type="project" value="UniProtKB-EC"/>
</dbReference>
<dbReference type="Gene3D" id="1.10.510.10">
    <property type="entry name" value="Transferase(Phosphotransferase) domain 1"/>
    <property type="match status" value="1"/>
</dbReference>
<dbReference type="InterPro" id="IPR008271">
    <property type="entry name" value="Ser/Thr_kinase_AS"/>
</dbReference>